<feature type="binding site" evidence="11">
    <location>
        <position position="63"/>
    </location>
    <ligand>
        <name>FAD</name>
        <dbReference type="ChEBI" id="CHEBI:57692"/>
    </ligand>
</feature>
<dbReference type="FunFam" id="2.40.30.10:FF:000032">
    <property type="entry name" value="NADH-cytochrome b5 reductase"/>
    <property type="match status" value="1"/>
</dbReference>
<protein>
    <recommendedName>
        <fullName evidence="12">NADH-cytochrome b5 reductase</fullName>
        <ecNumber evidence="12">1.6.2.2</ecNumber>
    </recommendedName>
</protein>
<dbReference type="EMBL" id="JAAAHY010000716">
    <property type="protein sequence ID" value="KAF9958597.1"/>
    <property type="molecule type" value="Genomic_DNA"/>
</dbReference>
<evidence type="ECO:0000256" key="7">
    <source>
        <dbReference type="ARBA" id="ARBA00023002"/>
    </source>
</evidence>
<dbReference type="OrthoDB" id="432685at2759"/>
<keyword evidence="5" id="KW-1000">Mitochondrion outer membrane</keyword>
<evidence type="ECO:0000313" key="15">
    <source>
        <dbReference type="Proteomes" id="UP000738359"/>
    </source>
</evidence>
<dbReference type="Proteomes" id="UP000738359">
    <property type="component" value="Unassembled WGS sequence"/>
</dbReference>
<keyword evidence="4 11" id="KW-0285">Flavoprotein</keyword>
<dbReference type="Gene3D" id="3.40.50.80">
    <property type="entry name" value="Nucleotide-binding domain of ferredoxin-NADP reductase (FNR) module"/>
    <property type="match status" value="1"/>
</dbReference>
<comment type="catalytic activity">
    <reaction evidence="10 12">
        <text>2 Fe(III)-[cytochrome b5] + NADH = 2 Fe(II)-[cytochrome b5] + NAD(+) + H(+)</text>
        <dbReference type="Rhea" id="RHEA:46680"/>
        <dbReference type="Rhea" id="RHEA-COMP:10438"/>
        <dbReference type="Rhea" id="RHEA-COMP:10439"/>
        <dbReference type="ChEBI" id="CHEBI:15378"/>
        <dbReference type="ChEBI" id="CHEBI:29033"/>
        <dbReference type="ChEBI" id="CHEBI:29034"/>
        <dbReference type="ChEBI" id="CHEBI:57540"/>
        <dbReference type="ChEBI" id="CHEBI:57945"/>
        <dbReference type="EC" id="1.6.2.2"/>
    </reaction>
</comment>
<feature type="binding site" evidence="11">
    <location>
        <position position="80"/>
    </location>
    <ligand>
        <name>FAD</name>
        <dbReference type="ChEBI" id="CHEBI:57692"/>
    </ligand>
</feature>
<reference evidence="14" key="1">
    <citation type="journal article" date="2020" name="Fungal Divers.">
        <title>Resolving the Mortierellaceae phylogeny through synthesis of multi-gene phylogenetics and phylogenomics.</title>
        <authorList>
            <person name="Vandepol N."/>
            <person name="Liber J."/>
            <person name="Desiro A."/>
            <person name="Na H."/>
            <person name="Kennedy M."/>
            <person name="Barry K."/>
            <person name="Grigoriev I.V."/>
            <person name="Miller A.N."/>
            <person name="O'Donnell K."/>
            <person name="Stajich J.E."/>
            <person name="Bonito G."/>
        </authorList>
    </citation>
    <scope>NUCLEOTIDE SEQUENCE</scope>
    <source>
        <strain evidence="14">CK1249</strain>
    </source>
</reference>
<keyword evidence="15" id="KW-1185">Reference proteome</keyword>
<evidence type="ECO:0000256" key="3">
    <source>
        <dbReference type="ARBA" id="ARBA00006105"/>
    </source>
</evidence>
<dbReference type="SUPFAM" id="SSF63380">
    <property type="entry name" value="Riboflavin synthase domain-like"/>
    <property type="match status" value="1"/>
</dbReference>
<evidence type="ECO:0000256" key="5">
    <source>
        <dbReference type="ARBA" id="ARBA00022787"/>
    </source>
</evidence>
<feature type="binding site" evidence="11">
    <location>
        <position position="131"/>
    </location>
    <ligand>
        <name>FAD</name>
        <dbReference type="ChEBI" id="CHEBI:57692"/>
    </ligand>
</feature>
<feature type="binding site" evidence="11">
    <location>
        <position position="89"/>
    </location>
    <ligand>
        <name>FAD</name>
        <dbReference type="ChEBI" id="CHEBI:57692"/>
    </ligand>
</feature>
<dbReference type="SUPFAM" id="SSF52343">
    <property type="entry name" value="Ferredoxin reductase-like, C-terminal NADP-linked domain"/>
    <property type="match status" value="1"/>
</dbReference>
<comment type="caution">
    <text evidence="14">The sequence shown here is derived from an EMBL/GenBank/DDBJ whole genome shotgun (WGS) entry which is preliminary data.</text>
</comment>
<dbReference type="InterPro" id="IPR001834">
    <property type="entry name" value="CBR-like"/>
</dbReference>
<keyword evidence="9" id="KW-0496">Mitochondrion</keyword>
<dbReference type="PROSITE" id="PS51384">
    <property type="entry name" value="FAD_FR"/>
    <property type="match status" value="1"/>
</dbReference>
<evidence type="ECO:0000256" key="12">
    <source>
        <dbReference type="RuleBase" id="RU361226"/>
    </source>
</evidence>
<dbReference type="InterPro" id="IPR001709">
    <property type="entry name" value="Flavoprot_Pyr_Nucl_cyt_Rdtase"/>
</dbReference>
<dbReference type="PRINTS" id="PR00371">
    <property type="entry name" value="FPNCR"/>
</dbReference>
<feature type="binding site" evidence="11">
    <location>
        <position position="65"/>
    </location>
    <ligand>
        <name>FAD</name>
        <dbReference type="ChEBI" id="CHEBI:57692"/>
    </ligand>
</feature>
<dbReference type="FunFam" id="3.40.50.80:FF:000009">
    <property type="entry name" value="NADH-cytochrome b5 reductase"/>
    <property type="match status" value="1"/>
</dbReference>
<comment type="similarity">
    <text evidence="3 12">Belongs to the flavoprotein pyridine nucleotide cytochrome reductase family.</text>
</comment>
<dbReference type="InterPro" id="IPR039261">
    <property type="entry name" value="FNR_nucleotide-bd"/>
</dbReference>
<sequence length="260" mass="28118">MSSAAVALDPNAFVDFTLESIQVLTPNTSKFVFTLHEDQALGMTVASCVMTKFTNADGKIVIRPYTPTSDADLKGSFDFIVKRYDAGVMSAHFHSLKVGDKLAVKGPMTKYALQINQHKSVAMLAGGTGITPMLQIIGGILKNKEDTTKMNLIFANVTPEDIMLKEDLDALAKAHPDQFKVTYVVDKVVEGWEGETGYITAELVKKHIPEIGSDGNKVFVCGPPPMMAAVSGAKGPNYTQGEVEGVLKELGLTIEQVFKF</sequence>
<dbReference type="PRINTS" id="PR00406">
    <property type="entry name" value="CYTB5RDTASE"/>
</dbReference>
<dbReference type="InterPro" id="IPR017927">
    <property type="entry name" value="FAD-bd_FR_type"/>
</dbReference>
<comment type="subcellular location">
    <subcellularLocation>
        <location evidence="2">Mitochondrion outer membrane</location>
        <topology evidence="2">Single-pass membrane protein</topology>
    </subcellularLocation>
</comment>
<dbReference type="PANTHER" id="PTHR19370">
    <property type="entry name" value="NADH-CYTOCHROME B5 REDUCTASE"/>
    <property type="match status" value="1"/>
</dbReference>
<dbReference type="AlphaFoldDB" id="A0A9P6J2G7"/>
<dbReference type="Pfam" id="PF00175">
    <property type="entry name" value="NAD_binding_1"/>
    <property type="match status" value="1"/>
</dbReference>
<evidence type="ECO:0000256" key="11">
    <source>
        <dbReference type="PIRSR" id="PIRSR601834-1"/>
    </source>
</evidence>
<dbReference type="CDD" id="cd06183">
    <property type="entry name" value="cyt_b5_reduct_like"/>
    <property type="match status" value="1"/>
</dbReference>
<dbReference type="InterPro" id="IPR008333">
    <property type="entry name" value="Cbr1-like_FAD-bd_dom"/>
</dbReference>
<keyword evidence="7 12" id="KW-0560">Oxidoreductase</keyword>
<evidence type="ECO:0000256" key="1">
    <source>
        <dbReference type="ARBA" id="ARBA00001974"/>
    </source>
</evidence>
<accession>A0A9P6J2G7</accession>
<evidence type="ECO:0000256" key="2">
    <source>
        <dbReference type="ARBA" id="ARBA00004572"/>
    </source>
</evidence>
<feature type="binding site" evidence="11">
    <location>
        <position position="64"/>
    </location>
    <ligand>
        <name>FAD</name>
        <dbReference type="ChEBI" id="CHEBI:57692"/>
    </ligand>
</feature>
<gene>
    <name evidence="14" type="primary">MCR1_3</name>
    <name evidence="14" type="ORF">BGZ70_009135</name>
</gene>
<feature type="binding site" evidence="11">
    <location>
        <position position="82"/>
    </location>
    <ligand>
        <name>FAD</name>
        <dbReference type="ChEBI" id="CHEBI:57692"/>
    </ligand>
</feature>
<evidence type="ECO:0000313" key="14">
    <source>
        <dbReference type="EMBL" id="KAF9958597.1"/>
    </source>
</evidence>
<dbReference type="EC" id="1.6.2.2" evidence="12"/>
<comment type="cofactor">
    <cofactor evidence="1 11 12">
        <name>FAD</name>
        <dbReference type="ChEBI" id="CHEBI:57692"/>
    </cofactor>
</comment>
<dbReference type="InterPro" id="IPR001433">
    <property type="entry name" value="OxRdtase_FAD/NAD-bd"/>
</dbReference>
<dbReference type="Pfam" id="PF00970">
    <property type="entry name" value="FAD_binding_6"/>
    <property type="match status" value="1"/>
</dbReference>
<evidence type="ECO:0000256" key="9">
    <source>
        <dbReference type="ARBA" id="ARBA00023128"/>
    </source>
</evidence>
<name>A0A9P6J2G7_MORAP</name>
<evidence type="ECO:0000256" key="4">
    <source>
        <dbReference type="ARBA" id="ARBA00022630"/>
    </source>
</evidence>
<keyword evidence="5" id="KW-0472">Membrane</keyword>
<feature type="binding site" evidence="11">
    <location>
        <position position="90"/>
    </location>
    <ligand>
        <name>FAD</name>
        <dbReference type="ChEBI" id="CHEBI:57692"/>
    </ligand>
</feature>
<evidence type="ECO:0000256" key="10">
    <source>
        <dbReference type="ARBA" id="ARBA00047682"/>
    </source>
</evidence>
<evidence type="ECO:0000256" key="8">
    <source>
        <dbReference type="ARBA" id="ARBA00023027"/>
    </source>
</evidence>
<proteinExistence type="inferred from homology"/>
<dbReference type="GO" id="GO:0005741">
    <property type="term" value="C:mitochondrial outer membrane"/>
    <property type="evidence" value="ECO:0007669"/>
    <property type="project" value="UniProtKB-SubCell"/>
</dbReference>
<keyword evidence="8 12" id="KW-0520">NAD</keyword>
<dbReference type="PANTHER" id="PTHR19370:SF171">
    <property type="entry name" value="NADH-CYTOCHROME B5 REDUCTASE 2"/>
    <property type="match status" value="1"/>
</dbReference>
<organism evidence="14 15">
    <name type="scientific">Mortierella alpina</name>
    <name type="common">Oleaginous fungus</name>
    <name type="synonym">Mortierella renispora</name>
    <dbReference type="NCBI Taxonomy" id="64518"/>
    <lineage>
        <taxon>Eukaryota</taxon>
        <taxon>Fungi</taxon>
        <taxon>Fungi incertae sedis</taxon>
        <taxon>Mucoromycota</taxon>
        <taxon>Mortierellomycotina</taxon>
        <taxon>Mortierellomycetes</taxon>
        <taxon>Mortierellales</taxon>
        <taxon>Mortierellaceae</taxon>
        <taxon>Mortierella</taxon>
    </lineage>
</organism>
<evidence type="ECO:0000259" key="13">
    <source>
        <dbReference type="PROSITE" id="PS51384"/>
    </source>
</evidence>
<keyword evidence="6 11" id="KW-0274">FAD</keyword>
<dbReference type="InterPro" id="IPR017938">
    <property type="entry name" value="Riboflavin_synthase-like_b-brl"/>
</dbReference>
<dbReference type="GO" id="GO:0090524">
    <property type="term" value="F:cytochrome-b5 reductase activity, acting on NADH"/>
    <property type="evidence" value="ECO:0007669"/>
    <property type="project" value="UniProtKB-EC"/>
</dbReference>
<evidence type="ECO:0000256" key="6">
    <source>
        <dbReference type="ARBA" id="ARBA00022827"/>
    </source>
</evidence>
<dbReference type="Gene3D" id="2.40.30.10">
    <property type="entry name" value="Translation factors"/>
    <property type="match status" value="1"/>
</dbReference>
<feature type="domain" description="FAD-binding FR-type" evidence="13">
    <location>
        <begin position="11"/>
        <end position="114"/>
    </location>
</feature>